<dbReference type="OrthoDB" id="6047127at2"/>
<organism evidence="2 3">
    <name type="scientific">Stenotrophomonas geniculata N1</name>
    <dbReference type="NCBI Taxonomy" id="1167641"/>
    <lineage>
        <taxon>Bacteria</taxon>
        <taxon>Pseudomonadati</taxon>
        <taxon>Pseudomonadota</taxon>
        <taxon>Gammaproteobacteria</taxon>
        <taxon>Lysobacterales</taxon>
        <taxon>Lysobacteraceae</taxon>
        <taxon>Stenotrophomonas</taxon>
    </lineage>
</organism>
<feature type="transmembrane region" description="Helical" evidence="1">
    <location>
        <begin position="42"/>
        <end position="62"/>
    </location>
</feature>
<evidence type="ECO:0000313" key="3">
    <source>
        <dbReference type="Proteomes" id="UP000036890"/>
    </source>
</evidence>
<dbReference type="RefSeq" id="WP_010480605.1">
    <property type="nucleotide sequence ID" value="NZ_AJLO02000047.1"/>
</dbReference>
<dbReference type="AlphaFoldDB" id="A0A0L8A575"/>
<accession>A0A0L8A575</accession>
<reference evidence="2 3" key="1">
    <citation type="journal article" date="2012" name="J. Bacteriol.">
        <title>Genome sequence of a novel nicotine-degrading strain, Pseudomonas geniculata N1.</title>
        <authorList>
            <person name="Tang H."/>
            <person name="Yu H."/>
            <person name="Tai C."/>
            <person name="Huang K."/>
            <person name="Liu Y."/>
            <person name="Wang L."/>
            <person name="Yao Y."/>
            <person name="Wu G."/>
            <person name="Xu P."/>
        </authorList>
    </citation>
    <scope>NUCLEOTIDE SEQUENCE [LARGE SCALE GENOMIC DNA]</scope>
    <source>
        <strain evidence="2 3">N1</strain>
    </source>
</reference>
<feature type="transmembrane region" description="Helical" evidence="1">
    <location>
        <begin position="12"/>
        <end position="36"/>
    </location>
</feature>
<dbReference type="Proteomes" id="UP000036890">
    <property type="component" value="Unassembled WGS sequence"/>
</dbReference>
<sequence length="71" mass="7261">MTFATRNVGAARVGIAVLVLFLVGMAMAALIAVAIPPENKDSFGMLIGGLNNATGMVIGYFFGMTRKGPGA</sequence>
<evidence type="ECO:0000256" key="1">
    <source>
        <dbReference type="SAM" id="Phobius"/>
    </source>
</evidence>
<protein>
    <submittedName>
        <fullName evidence="2">Uncharacterized protein</fullName>
    </submittedName>
</protein>
<keyword evidence="1" id="KW-1133">Transmembrane helix</keyword>
<evidence type="ECO:0000313" key="2">
    <source>
        <dbReference type="EMBL" id="KOE97284.1"/>
    </source>
</evidence>
<keyword evidence="1" id="KW-0812">Transmembrane</keyword>
<keyword evidence="1" id="KW-0472">Membrane</keyword>
<name>A0A0L8A575_9GAMM</name>
<proteinExistence type="predicted"/>
<dbReference type="EMBL" id="AJLO02000047">
    <property type="protein sequence ID" value="KOE97284.1"/>
    <property type="molecule type" value="Genomic_DNA"/>
</dbReference>
<comment type="caution">
    <text evidence="2">The sequence shown here is derived from an EMBL/GenBank/DDBJ whole genome shotgun (WGS) entry which is preliminary data.</text>
</comment>
<gene>
    <name evidence="2" type="ORF">W7K_21245</name>
</gene>